<accession>W9AUT0</accession>
<evidence type="ECO:0000313" key="4">
    <source>
        <dbReference type="Proteomes" id="UP000028870"/>
    </source>
</evidence>
<evidence type="ECO:0000256" key="1">
    <source>
        <dbReference type="SAM" id="MobiDB-lite"/>
    </source>
</evidence>
<reference evidence="3" key="2">
    <citation type="submission" date="2014-03" db="EMBL/GenBank/DDBJ databases">
        <authorList>
            <person name="Urmite Genomes"/>
        </authorList>
    </citation>
    <scope>NUCLEOTIDE SEQUENCE</scope>
    <source>
        <strain evidence="3">DSM 44829</strain>
    </source>
</reference>
<comment type="caution">
    <text evidence="3">The sequence shown here is derived from an EMBL/GenBank/DDBJ whole genome shotgun (WGS) entry which is preliminary data.</text>
</comment>
<protein>
    <recommendedName>
        <fullName evidence="5">Secreted protein</fullName>
    </recommendedName>
</protein>
<feature type="region of interest" description="Disordered" evidence="1">
    <location>
        <begin position="282"/>
        <end position="302"/>
    </location>
</feature>
<name>W9AUT0_MYCCO</name>
<dbReference type="Proteomes" id="UP000028870">
    <property type="component" value="Unassembled WGS sequence"/>
</dbReference>
<dbReference type="eggNOG" id="ENOG5031MWB">
    <property type="taxonomic scope" value="Bacteria"/>
</dbReference>
<dbReference type="STRING" id="258533.BN977_01430"/>
<keyword evidence="4" id="KW-1185">Reference proteome</keyword>
<reference evidence="3" key="1">
    <citation type="submission" date="2014-03" db="EMBL/GenBank/DDBJ databases">
        <title>Draft Genome Sequence of Mycobacterium cosmeticum DSM 44829.</title>
        <authorList>
            <person name="Croce O."/>
            <person name="Robert C."/>
            <person name="Raoult D."/>
            <person name="Drancourt M."/>
        </authorList>
    </citation>
    <scope>NUCLEOTIDE SEQUENCE [LARGE SCALE GENOMIC DNA]</scope>
    <source>
        <strain evidence="3">DSM 44829</strain>
    </source>
</reference>
<evidence type="ECO:0008006" key="5">
    <source>
        <dbReference type="Google" id="ProtNLM"/>
    </source>
</evidence>
<evidence type="ECO:0000256" key="2">
    <source>
        <dbReference type="SAM" id="SignalP"/>
    </source>
</evidence>
<dbReference type="EMBL" id="CCBB010000001">
    <property type="protein sequence ID" value="CDO06637.1"/>
    <property type="molecule type" value="Genomic_DNA"/>
</dbReference>
<dbReference type="PROSITE" id="PS51257">
    <property type="entry name" value="PROKAR_LIPOPROTEIN"/>
    <property type="match status" value="1"/>
</dbReference>
<proteinExistence type="predicted"/>
<gene>
    <name evidence="3" type="ORF">BN977_01430</name>
</gene>
<sequence length="302" mass="32691">MRPERWSQTIRSIASFVAVALLSACATTSQSGPVSTTETAPTRSYPNWPKLVDDFRFQWSAEPGIDLTEGPGVVVRAYVESYNIAIFTADSNNVYPGFMRATPANQTYREATALQLTGIRPLGEGYSVTPRDARPHYGSMQFHLLEITPAADGLEVLACIGDYANFMRSDVEPGKFISVAAIQSNATPRPDTGVRPLRITLTQHDPRVGSNAPAPVSAPQEGPAPAPDQDVFGNWFITGASFGGWGPKDAPEPTRWPPASLMQRCSQAMPQNEAERLSMIAGFKDKPPPHGDAVPGWPLNPK</sequence>
<feature type="region of interest" description="Disordered" evidence="1">
    <location>
        <begin position="204"/>
        <end position="226"/>
    </location>
</feature>
<feature type="chain" id="PRO_5004917153" description="Secreted protein" evidence="2">
    <location>
        <begin position="27"/>
        <end position="302"/>
    </location>
</feature>
<feature type="signal peptide" evidence="2">
    <location>
        <begin position="1"/>
        <end position="26"/>
    </location>
</feature>
<dbReference type="AlphaFoldDB" id="W9AUT0"/>
<keyword evidence="2" id="KW-0732">Signal</keyword>
<evidence type="ECO:0000313" key="3">
    <source>
        <dbReference type="EMBL" id="CDO06637.1"/>
    </source>
</evidence>
<organism evidence="3 4">
    <name type="scientific">Mycolicibacterium cosmeticum</name>
    <dbReference type="NCBI Taxonomy" id="258533"/>
    <lineage>
        <taxon>Bacteria</taxon>
        <taxon>Bacillati</taxon>
        <taxon>Actinomycetota</taxon>
        <taxon>Actinomycetes</taxon>
        <taxon>Mycobacteriales</taxon>
        <taxon>Mycobacteriaceae</taxon>
        <taxon>Mycolicibacterium</taxon>
    </lineage>
</organism>